<sequence>MPGKQNKRRLFLEQLGKDLVTPFITRRERIPRTEASGPSRAAAALLGANHLFLTTTVYFSRKSKFLDGKRVNLVSVITLRTGQDQVSELYVSITHIVLRRTSLCGGSHHRAAHIILRRTSSFSTHHLAAHHLAPHIITAHHREAHIILRRTSSCGAHHPAEHMGGHLPEAHIIVRRTSSCGALHPAAHIVLRAAGDVRIVRRTQGKICR</sequence>
<accession>A0A9N7V3I3</accession>
<keyword evidence="2" id="KW-1185">Reference proteome</keyword>
<proteinExistence type="predicted"/>
<evidence type="ECO:0000313" key="2">
    <source>
        <dbReference type="Proteomes" id="UP001153269"/>
    </source>
</evidence>
<organism evidence="1 2">
    <name type="scientific">Pleuronectes platessa</name>
    <name type="common">European plaice</name>
    <dbReference type="NCBI Taxonomy" id="8262"/>
    <lineage>
        <taxon>Eukaryota</taxon>
        <taxon>Metazoa</taxon>
        <taxon>Chordata</taxon>
        <taxon>Craniata</taxon>
        <taxon>Vertebrata</taxon>
        <taxon>Euteleostomi</taxon>
        <taxon>Actinopterygii</taxon>
        <taxon>Neopterygii</taxon>
        <taxon>Teleostei</taxon>
        <taxon>Neoteleostei</taxon>
        <taxon>Acanthomorphata</taxon>
        <taxon>Carangaria</taxon>
        <taxon>Pleuronectiformes</taxon>
        <taxon>Pleuronectoidei</taxon>
        <taxon>Pleuronectidae</taxon>
        <taxon>Pleuronectes</taxon>
    </lineage>
</organism>
<evidence type="ECO:0000313" key="1">
    <source>
        <dbReference type="EMBL" id="CAB1442143.1"/>
    </source>
</evidence>
<dbReference type="Proteomes" id="UP001153269">
    <property type="component" value="Unassembled WGS sequence"/>
</dbReference>
<name>A0A9N7V3I3_PLEPL</name>
<protein>
    <submittedName>
        <fullName evidence="1">Uncharacterized protein</fullName>
    </submittedName>
</protein>
<dbReference type="EMBL" id="CADEAL010002780">
    <property type="protein sequence ID" value="CAB1442143.1"/>
    <property type="molecule type" value="Genomic_DNA"/>
</dbReference>
<comment type="caution">
    <text evidence="1">The sequence shown here is derived from an EMBL/GenBank/DDBJ whole genome shotgun (WGS) entry which is preliminary data.</text>
</comment>
<dbReference type="AlphaFoldDB" id="A0A9N7V3I3"/>
<reference evidence="1" key="1">
    <citation type="submission" date="2020-03" db="EMBL/GenBank/DDBJ databases">
        <authorList>
            <person name="Weist P."/>
        </authorList>
    </citation>
    <scope>NUCLEOTIDE SEQUENCE</scope>
</reference>
<gene>
    <name evidence="1" type="ORF">PLEPLA_LOCUS29840</name>
</gene>